<dbReference type="OrthoDB" id="10059790at2759"/>
<dbReference type="SUPFAM" id="SSF56672">
    <property type="entry name" value="DNA/RNA polymerases"/>
    <property type="match status" value="1"/>
</dbReference>
<dbReference type="PANTHER" id="PTHR47027">
    <property type="entry name" value="REVERSE TRANSCRIPTASE DOMAIN-CONTAINING PROTEIN"/>
    <property type="match status" value="1"/>
</dbReference>
<organism evidence="4">
    <name type="scientific">Schistocephalus solidus</name>
    <name type="common">Tapeworm</name>
    <dbReference type="NCBI Taxonomy" id="70667"/>
    <lineage>
        <taxon>Eukaryota</taxon>
        <taxon>Metazoa</taxon>
        <taxon>Spiralia</taxon>
        <taxon>Lophotrochozoa</taxon>
        <taxon>Platyhelminthes</taxon>
        <taxon>Cestoda</taxon>
        <taxon>Eucestoda</taxon>
        <taxon>Diphyllobothriidea</taxon>
        <taxon>Diphyllobothriidae</taxon>
        <taxon>Schistocephalus</taxon>
    </lineage>
</organism>
<reference evidence="4" key="1">
    <citation type="submission" date="2016-06" db="UniProtKB">
        <authorList>
            <consortium name="WormBaseParasite"/>
        </authorList>
    </citation>
    <scope>IDENTIFICATION</scope>
</reference>
<accession>A0A183STD8</accession>
<feature type="domain" description="Reverse transcriptase" evidence="1">
    <location>
        <begin position="179"/>
        <end position="358"/>
    </location>
</feature>
<evidence type="ECO:0000259" key="1">
    <source>
        <dbReference type="Pfam" id="PF00078"/>
    </source>
</evidence>
<dbReference type="AlphaFoldDB" id="A0A183STD8"/>
<keyword evidence="3" id="KW-1185">Reference proteome</keyword>
<dbReference type="EMBL" id="UYSU01034161">
    <property type="protein sequence ID" value="VDL93871.1"/>
    <property type="molecule type" value="Genomic_DNA"/>
</dbReference>
<gene>
    <name evidence="2" type="ORF">SSLN_LOCUS7486</name>
</gene>
<dbReference type="WBParaSite" id="SSLN_0000776401-mRNA-1">
    <property type="protein sequence ID" value="SSLN_0000776401-mRNA-1"/>
    <property type="gene ID" value="SSLN_0000776401"/>
</dbReference>
<evidence type="ECO:0000313" key="3">
    <source>
        <dbReference type="Proteomes" id="UP000275846"/>
    </source>
</evidence>
<proteinExistence type="predicted"/>
<dbReference type="Proteomes" id="UP000275846">
    <property type="component" value="Unassembled WGS sequence"/>
</dbReference>
<protein>
    <submittedName>
        <fullName evidence="4">Reverse transcriptase domain-containing protein</fullName>
    </submittedName>
</protein>
<dbReference type="InterPro" id="IPR000477">
    <property type="entry name" value="RT_dom"/>
</dbReference>
<dbReference type="PANTHER" id="PTHR47027:SF26">
    <property type="entry name" value="REVERSE TRANSCRIPTASE DOMAIN-CONTAINING PROTEIN"/>
    <property type="match status" value="1"/>
</dbReference>
<reference evidence="2 3" key="2">
    <citation type="submission" date="2018-11" db="EMBL/GenBank/DDBJ databases">
        <authorList>
            <consortium name="Pathogen Informatics"/>
        </authorList>
    </citation>
    <scope>NUCLEOTIDE SEQUENCE [LARGE SCALE GENOMIC DNA]</scope>
    <source>
        <strain evidence="2 3">NST_G2</strain>
    </source>
</reference>
<sequence>MKKEFPWRCYSEGPSSSKVLWILKFHISVRKLTHFHLSCFRRILKLSWQDRIPDTEVLERTGILSIYAQLKQLQLRWSGHLVRMDNGRLPKRLIYGDIKPDSWEDLARNRSAWRRTLKTGAAIYEANRIATAKTERMARKSTAPMTNIANAQAFQKCLRCQRIFRARFGPVGHLRTQCINNLTIQNSMSTSANPPSDSPTFTPGINSNSLTIIETTSQCSAPFDTVNRDGLWKVMQKFGCPERLTHMVHQLHDGMAARVTDNGTVSEAFTVTNGVKQGCVLAPTLFSLMFSAMVLDAYLDAQPGIRFAYRTNGHLLNGRPMQASTHVSTGRVHDLLFADDCALNTVTEKTCKGAWTSLPQAAPILDEESVQPK</sequence>
<name>A0A183STD8_SCHSO</name>
<evidence type="ECO:0000313" key="4">
    <source>
        <dbReference type="WBParaSite" id="SSLN_0000776401-mRNA-1"/>
    </source>
</evidence>
<dbReference type="Pfam" id="PF00078">
    <property type="entry name" value="RVT_1"/>
    <property type="match status" value="1"/>
</dbReference>
<evidence type="ECO:0000313" key="2">
    <source>
        <dbReference type="EMBL" id="VDL93871.1"/>
    </source>
</evidence>
<dbReference type="InterPro" id="IPR043502">
    <property type="entry name" value="DNA/RNA_pol_sf"/>
</dbReference>